<dbReference type="Gene3D" id="3.30.40.10">
    <property type="entry name" value="Zinc/RING finger domain, C3HC4 (zinc finger)"/>
    <property type="match status" value="1"/>
</dbReference>
<dbReference type="SUPFAM" id="SSF57850">
    <property type="entry name" value="RING/U-box"/>
    <property type="match status" value="1"/>
</dbReference>
<dbReference type="InterPro" id="IPR001841">
    <property type="entry name" value="Znf_RING"/>
</dbReference>
<sequence>MAATSGLGKIQQRYPSTRRHREGGDEEVSWLKKTFLPLVSSWLRPHEAETPEVGRYFFPSPKVTFLVDQPEDLICQICQHSRLIFQERPEPGSRGRYCDNVPAIMPCGHVAGARCLSKWFRVHDSCPFCRRRLVHGACGHRVATRHITGEGIFLIPTTIPEGGHIPDLCMDCYKKALRKTVDVRFEACKRRFTQARSRFITSNSAVDAGLLMQRKADLENIMFDEYHIRVAGAWLACW</sequence>
<dbReference type="GO" id="GO:0008270">
    <property type="term" value="F:zinc ion binding"/>
    <property type="evidence" value="ECO:0007669"/>
    <property type="project" value="UniProtKB-KW"/>
</dbReference>
<evidence type="ECO:0000256" key="2">
    <source>
        <dbReference type="SAM" id="MobiDB-lite"/>
    </source>
</evidence>
<dbReference type="InterPro" id="IPR013083">
    <property type="entry name" value="Znf_RING/FYVE/PHD"/>
</dbReference>
<protein>
    <recommendedName>
        <fullName evidence="3">RING-type domain-containing protein</fullName>
    </recommendedName>
</protein>
<gene>
    <name evidence="4" type="ORF">CMUS01_07436</name>
</gene>
<dbReference type="EMBL" id="WIGM01000267">
    <property type="protein sequence ID" value="KAF6831158.1"/>
    <property type="molecule type" value="Genomic_DNA"/>
</dbReference>
<dbReference type="Proteomes" id="UP000639643">
    <property type="component" value="Unassembled WGS sequence"/>
</dbReference>
<evidence type="ECO:0000256" key="1">
    <source>
        <dbReference type="PROSITE-ProRule" id="PRU00175"/>
    </source>
</evidence>
<keyword evidence="5" id="KW-1185">Reference proteome</keyword>
<feature type="domain" description="RING-type" evidence="3">
    <location>
        <begin position="75"/>
        <end position="130"/>
    </location>
</feature>
<keyword evidence="1" id="KW-0479">Metal-binding</keyword>
<dbReference type="PROSITE" id="PS50089">
    <property type="entry name" value="ZF_RING_2"/>
    <property type="match status" value="1"/>
</dbReference>
<organism evidence="4 5">
    <name type="scientific">Colletotrichum musicola</name>
    <dbReference type="NCBI Taxonomy" id="2175873"/>
    <lineage>
        <taxon>Eukaryota</taxon>
        <taxon>Fungi</taxon>
        <taxon>Dikarya</taxon>
        <taxon>Ascomycota</taxon>
        <taxon>Pezizomycotina</taxon>
        <taxon>Sordariomycetes</taxon>
        <taxon>Hypocreomycetidae</taxon>
        <taxon>Glomerellales</taxon>
        <taxon>Glomerellaceae</taxon>
        <taxon>Colletotrichum</taxon>
        <taxon>Colletotrichum orchidearum species complex</taxon>
    </lineage>
</organism>
<dbReference type="AlphaFoldDB" id="A0A8H6KHN2"/>
<keyword evidence="1" id="KW-0863">Zinc-finger</keyword>
<evidence type="ECO:0000313" key="5">
    <source>
        <dbReference type="Proteomes" id="UP000639643"/>
    </source>
</evidence>
<keyword evidence="1" id="KW-0862">Zinc</keyword>
<proteinExistence type="predicted"/>
<dbReference type="OrthoDB" id="8062037at2759"/>
<evidence type="ECO:0000313" key="4">
    <source>
        <dbReference type="EMBL" id="KAF6831158.1"/>
    </source>
</evidence>
<feature type="region of interest" description="Disordered" evidence="2">
    <location>
        <begin position="1"/>
        <end position="25"/>
    </location>
</feature>
<evidence type="ECO:0000259" key="3">
    <source>
        <dbReference type="PROSITE" id="PS50089"/>
    </source>
</evidence>
<name>A0A8H6KHN2_9PEZI</name>
<comment type="caution">
    <text evidence="4">The sequence shown here is derived from an EMBL/GenBank/DDBJ whole genome shotgun (WGS) entry which is preliminary data.</text>
</comment>
<reference evidence="4" key="1">
    <citation type="journal article" date="2020" name="Phytopathology">
        <title>Genome Sequence Resources of Colletotrichum truncatum, C. plurivorum, C. musicola, and C. sojae: Four Species Pathogenic to Soybean (Glycine max).</title>
        <authorList>
            <person name="Rogerio F."/>
            <person name="Boufleur T.R."/>
            <person name="Ciampi-Guillardi M."/>
            <person name="Sukno S.A."/>
            <person name="Thon M.R."/>
            <person name="Massola Junior N.S."/>
            <person name="Baroncelli R."/>
        </authorList>
    </citation>
    <scope>NUCLEOTIDE SEQUENCE</scope>
    <source>
        <strain evidence="4">LFN0074</strain>
    </source>
</reference>
<accession>A0A8H6KHN2</accession>
<dbReference type="Pfam" id="PF13639">
    <property type="entry name" value="zf-RING_2"/>
    <property type="match status" value="1"/>
</dbReference>